<keyword evidence="1" id="KW-0472">Membrane</keyword>
<reference evidence="2 3" key="1">
    <citation type="submission" date="2019-05" db="EMBL/GenBank/DDBJ databases">
        <title>Emergence of the Ug99 lineage of the wheat stem rust pathogen through somatic hybridization.</title>
        <authorList>
            <person name="Li F."/>
            <person name="Upadhyaya N.M."/>
            <person name="Sperschneider J."/>
            <person name="Matny O."/>
            <person name="Nguyen-Phuc H."/>
            <person name="Mago R."/>
            <person name="Raley C."/>
            <person name="Miller M.E."/>
            <person name="Silverstein K.A.T."/>
            <person name="Henningsen E."/>
            <person name="Hirsch C.D."/>
            <person name="Visser B."/>
            <person name="Pretorius Z.A."/>
            <person name="Steffenson B.J."/>
            <person name="Schwessinger B."/>
            <person name="Dodds P.N."/>
            <person name="Figueroa M."/>
        </authorList>
    </citation>
    <scope>NUCLEOTIDE SEQUENCE [LARGE SCALE GENOMIC DNA]</scope>
    <source>
        <strain evidence="2">21-0</strain>
    </source>
</reference>
<sequence>MFPMNPFQKIYIGLAFLPTIIIFHLGQLTLVDGLYRYPEVSCMPHFDSVYGNPTASCWFDSQTKFNCRKTSCKSFDHPDRPFGKLAFSGCVHDGVPKNGVVHPRNYHHYPSGDDKWLPGKFGYVAAFDSSTQLWYNCPYTASRDNTDNYLCTDCWM</sequence>
<evidence type="ECO:0008006" key="4">
    <source>
        <dbReference type="Google" id="ProtNLM"/>
    </source>
</evidence>
<keyword evidence="1" id="KW-1133">Transmembrane helix</keyword>
<dbReference type="AlphaFoldDB" id="A0A5B0QS63"/>
<comment type="caution">
    <text evidence="2">The sequence shown here is derived from an EMBL/GenBank/DDBJ whole genome shotgun (WGS) entry which is preliminary data.</text>
</comment>
<keyword evidence="1" id="KW-0812">Transmembrane</keyword>
<protein>
    <recommendedName>
        <fullName evidence="4">Secreted protein</fullName>
    </recommendedName>
</protein>
<keyword evidence="3" id="KW-1185">Reference proteome</keyword>
<dbReference type="Proteomes" id="UP000324748">
    <property type="component" value="Unassembled WGS sequence"/>
</dbReference>
<evidence type="ECO:0000256" key="1">
    <source>
        <dbReference type="SAM" id="Phobius"/>
    </source>
</evidence>
<feature type="transmembrane region" description="Helical" evidence="1">
    <location>
        <begin position="12"/>
        <end position="35"/>
    </location>
</feature>
<accession>A0A5B0QS63</accession>
<organism evidence="2 3">
    <name type="scientific">Puccinia graminis f. sp. tritici</name>
    <dbReference type="NCBI Taxonomy" id="56615"/>
    <lineage>
        <taxon>Eukaryota</taxon>
        <taxon>Fungi</taxon>
        <taxon>Dikarya</taxon>
        <taxon>Basidiomycota</taxon>
        <taxon>Pucciniomycotina</taxon>
        <taxon>Pucciniomycetes</taxon>
        <taxon>Pucciniales</taxon>
        <taxon>Pucciniaceae</taxon>
        <taxon>Puccinia</taxon>
    </lineage>
</organism>
<proteinExistence type="predicted"/>
<evidence type="ECO:0000313" key="3">
    <source>
        <dbReference type="Proteomes" id="UP000324748"/>
    </source>
</evidence>
<name>A0A5B0QS63_PUCGR</name>
<dbReference type="OrthoDB" id="10268741at2759"/>
<gene>
    <name evidence="2" type="ORF">PGT21_001874</name>
</gene>
<evidence type="ECO:0000313" key="2">
    <source>
        <dbReference type="EMBL" id="KAA1116132.1"/>
    </source>
</evidence>
<dbReference type="EMBL" id="VSWC01000003">
    <property type="protein sequence ID" value="KAA1116132.1"/>
    <property type="molecule type" value="Genomic_DNA"/>
</dbReference>